<evidence type="ECO:0000313" key="2">
    <source>
        <dbReference type="Proteomes" id="UP001269400"/>
    </source>
</evidence>
<reference evidence="1" key="1">
    <citation type="journal article" date="2022" name="J Environ Chem Eng">
        <title>Biodegradation of petroleum oil using a constructed nonpathogenic and heavy metal-tolerant bacterial consortium isolated from marine sponges.</title>
        <authorList>
            <person name="Dechsakulwatana C."/>
            <person name="Rungsihiranrut A."/>
            <person name="Muangchinda C."/>
            <person name="Ningthoujam R."/>
            <person name="Klankeo P."/>
            <person name="Pinyakong O."/>
        </authorList>
    </citation>
    <scope>NUCLEOTIDE SEQUENCE</scope>
    <source>
        <strain evidence="1">TL01-2</strain>
    </source>
</reference>
<dbReference type="AlphaFoldDB" id="A0AAX6NE27"/>
<sequence>MKKRYIASVVAASTLLAIKAVNKQKEKEGVKSFKDLTVVRKSVTKTQMSAEKTMAKCKLAVRVAKETLVDIQETYKMDRKHINNGGSLNDLPSQFKQPKVYEEKEVETPIVLANLHYEEDEDLYKDIDEVKKPLVQNN</sequence>
<protein>
    <submittedName>
        <fullName evidence="1">Uncharacterized protein</fullName>
    </submittedName>
</protein>
<dbReference type="RefSeq" id="WP_316911325.1">
    <property type="nucleotide sequence ID" value="NZ_JAPTGD010000002.1"/>
</dbReference>
<evidence type="ECO:0000313" key="1">
    <source>
        <dbReference type="EMBL" id="MDU9694112.1"/>
    </source>
</evidence>
<proteinExistence type="predicted"/>
<organism evidence="1 2">
    <name type="scientific">Priestia aryabhattai</name>
    <name type="common">Bacillus aryabhattai</name>
    <dbReference type="NCBI Taxonomy" id="412384"/>
    <lineage>
        <taxon>Bacteria</taxon>
        <taxon>Bacillati</taxon>
        <taxon>Bacillota</taxon>
        <taxon>Bacilli</taxon>
        <taxon>Bacillales</taxon>
        <taxon>Bacillaceae</taxon>
        <taxon>Priestia</taxon>
    </lineage>
</organism>
<dbReference type="EMBL" id="JAPTGD010000002">
    <property type="protein sequence ID" value="MDU9694112.1"/>
    <property type="molecule type" value="Genomic_DNA"/>
</dbReference>
<gene>
    <name evidence="1" type="ORF">O0Q50_23290</name>
</gene>
<dbReference type="Proteomes" id="UP001269400">
    <property type="component" value="Unassembled WGS sequence"/>
</dbReference>
<reference evidence="1" key="2">
    <citation type="submission" date="2022-12" db="EMBL/GenBank/DDBJ databases">
        <authorList>
            <person name="Dechsakulwatana C."/>
            <person name="Rungsihiranrut A."/>
            <person name="Muangchinda C."/>
            <person name="Ningthoujam R."/>
            <person name="Klankeo P."/>
            <person name="Pinyakong O."/>
        </authorList>
    </citation>
    <scope>NUCLEOTIDE SEQUENCE</scope>
    <source>
        <strain evidence="1">TL01-2</strain>
    </source>
</reference>
<name>A0AAX6NE27_PRIAR</name>
<comment type="caution">
    <text evidence="1">The sequence shown here is derived from an EMBL/GenBank/DDBJ whole genome shotgun (WGS) entry which is preliminary data.</text>
</comment>
<accession>A0AAX6NE27</accession>